<keyword evidence="6 8" id="KW-1133">Transmembrane helix</keyword>
<keyword evidence="7 8" id="KW-0472">Membrane</keyword>
<keyword evidence="4" id="KW-1003">Cell membrane</keyword>
<feature type="transmembrane region" description="Helical" evidence="8">
    <location>
        <begin position="206"/>
        <end position="229"/>
    </location>
</feature>
<dbReference type="PANTHER" id="PTHR21716">
    <property type="entry name" value="TRANSMEMBRANE PROTEIN"/>
    <property type="match status" value="1"/>
</dbReference>
<sequence length="356" mass="37745">MAPRRTAQVAITALLLLGCAFVLSPFFAAILFAGTVCITSWPLYRFLHRRLRGRDGLAAITMTLLLTALLLVPMVGLAASLTDAVTELVEQVRALIEASDGRPPAWLKEIPLVGADVDAYIRKLTHSQLEMRKLGLQAVEPARKFALGLGALVGQGLLQITLVLFIVFFLYRDGARISELLETAADRLAGELGGSLLELASNTVKAVMIGIVGTAAAQALVALVGFLIAGVPGALLMAAGIFFLSMVPIGPPLIWGGAAFWLYQQDQQGWAIFMVLWGLLAISSVDNFVKPMLISRTASLPILLIALGAFGGVLAFGFIGLFLGPTFLALGQALFLAWTASKSVTVADNSEEEAQA</sequence>
<evidence type="ECO:0000256" key="7">
    <source>
        <dbReference type="ARBA" id="ARBA00023136"/>
    </source>
</evidence>
<dbReference type="GO" id="GO:0005886">
    <property type="term" value="C:plasma membrane"/>
    <property type="evidence" value="ECO:0007669"/>
    <property type="project" value="UniProtKB-SubCell"/>
</dbReference>
<comment type="subcellular location">
    <subcellularLocation>
        <location evidence="1">Cell membrane</location>
        <topology evidence="1">Multi-pass membrane protein</topology>
    </subcellularLocation>
</comment>
<feature type="transmembrane region" description="Helical" evidence="8">
    <location>
        <begin position="241"/>
        <end position="263"/>
    </location>
</feature>
<feature type="transmembrane region" description="Helical" evidence="8">
    <location>
        <begin position="57"/>
        <end position="79"/>
    </location>
</feature>
<evidence type="ECO:0000256" key="3">
    <source>
        <dbReference type="ARBA" id="ARBA00022448"/>
    </source>
</evidence>
<keyword evidence="5 8" id="KW-0812">Transmembrane</keyword>
<dbReference type="Proteomes" id="UP000389128">
    <property type="component" value="Unassembled WGS sequence"/>
</dbReference>
<gene>
    <name evidence="9" type="ORF">ETQ85_14790</name>
</gene>
<dbReference type="RefSeq" id="WP_148579846.1">
    <property type="nucleotide sequence ID" value="NZ_SDKK01000013.1"/>
</dbReference>
<feature type="transmembrane region" description="Helical" evidence="8">
    <location>
        <begin position="269"/>
        <end position="289"/>
    </location>
</feature>
<keyword evidence="3" id="KW-0813">Transport</keyword>
<protein>
    <submittedName>
        <fullName evidence="9">AI-2E family transporter</fullName>
    </submittedName>
</protein>
<accession>A0A6C2CNY0</accession>
<keyword evidence="10" id="KW-1185">Reference proteome</keyword>
<evidence type="ECO:0000256" key="5">
    <source>
        <dbReference type="ARBA" id="ARBA00022692"/>
    </source>
</evidence>
<evidence type="ECO:0000256" key="2">
    <source>
        <dbReference type="ARBA" id="ARBA00009773"/>
    </source>
</evidence>
<feature type="transmembrane region" description="Helical" evidence="8">
    <location>
        <begin position="145"/>
        <end position="171"/>
    </location>
</feature>
<reference evidence="9 10" key="1">
    <citation type="submission" date="2019-01" db="EMBL/GenBank/DDBJ databases">
        <title>Zoogloea oleivorans genome sequencing and assembly.</title>
        <authorList>
            <person name="Tancsics A."/>
            <person name="Farkas M."/>
            <person name="Kriszt B."/>
            <person name="Maroti G."/>
            <person name="Horvath B."/>
        </authorList>
    </citation>
    <scope>NUCLEOTIDE SEQUENCE [LARGE SCALE GENOMIC DNA]</scope>
    <source>
        <strain evidence="9 10">Buc</strain>
    </source>
</reference>
<dbReference type="PANTHER" id="PTHR21716:SF67">
    <property type="entry name" value="TRANSPORT PROTEIN YDIK-RELATED"/>
    <property type="match status" value="1"/>
</dbReference>
<proteinExistence type="inferred from homology"/>
<dbReference type="EMBL" id="SDKK01000013">
    <property type="protein sequence ID" value="TYC55279.1"/>
    <property type="molecule type" value="Genomic_DNA"/>
</dbReference>
<comment type="caution">
    <text evidence="9">The sequence shown here is derived from an EMBL/GenBank/DDBJ whole genome shotgun (WGS) entry which is preliminary data.</text>
</comment>
<evidence type="ECO:0000256" key="6">
    <source>
        <dbReference type="ARBA" id="ARBA00022989"/>
    </source>
</evidence>
<name>A0A6C2CNY0_9RHOO</name>
<evidence type="ECO:0000256" key="1">
    <source>
        <dbReference type="ARBA" id="ARBA00004651"/>
    </source>
</evidence>
<evidence type="ECO:0000256" key="4">
    <source>
        <dbReference type="ARBA" id="ARBA00022475"/>
    </source>
</evidence>
<dbReference type="OrthoDB" id="106838at2"/>
<dbReference type="Pfam" id="PF01594">
    <property type="entry name" value="AI-2E_transport"/>
    <property type="match status" value="1"/>
</dbReference>
<dbReference type="PROSITE" id="PS51257">
    <property type="entry name" value="PROKAR_LIPOPROTEIN"/>
    <property type="match status" value="1"/>
</dbReference>
<dbReference type="InterPro" id="IPR002549">
    <property type="entry name" value="AI-2E-like"/>
</dbReference>
<comment type="similarity">
    <text evidence="2">Belongs to the autoinducer-2 exporter (AI-2E) (TC 2.A.86) family.</text>
</comment>
<feature type="transmembrane region" description="Helical" evidence="8">
    <location>
        <begin position="301"/>
        <end position="323"/>
    </location>
</feature>
<dbReference type="AlphaFoldDB" id="A0A6C2CNY0"/>
<evidence type="ECO:0000313" key="9">
    <source>
        <dbReference type="EMBL" id="TYC55279.1"/>
    </source>
</evidence>
<organism evidence="9 10">
    <name type="scientific">Zoogloea oleivorans</name>
    <dbReference type="NCBI Taxonomy" id="1552750"/>
    <lineage>
        <taxon>Bacteria</taxon>
        <taxon>Pseudomonadati</taxon>
        <taxon>Pseudomonadota</taxon>
        <taxon>Betaproteobacteria</taxon>
        <taxon>Rhodocyclales</taxon>
        <taxon>Zoogloeaceae</taxon>
        <taxon>Zoogloea</taxon>
    </lineage>
</organism>
<evidence type="ECO:0000313" key="10">
    <source>
        <dbReference type="Proteomes" id="UP000389128"/>
    </source>
</evidence>
<evidence type="ECO:0000256" key="8">
    <source>
        <dbReference type="SAM" id="Phobius"/>
    </source>
</evidence>